<evidence type="ECO:0000256" key="1">
    <source>
        <dbReference type="ARBA" id="ARBA00022741"/>
    </source>
</evidence>
<dbReference type="PANTHER" id="PTHR18934:SF91">
    <property type="entry name" value="PRE-MRNA-SPLICING FACTOR ATP-DEPENDENT RNA HELICASE PRP16"/>
    <property type="match status" value="1"/>
</dbReference>
<keyword evidence="5" id="KW-0808">Transferase</keyword>
<evidence type="ECO:0000256" key="3">
    <source>
        <dbReference type="ARBA" id="ARBA00022806"/>
    </source>
</evidence>
<dbReference type="EMBL" id="CAJNRE010003419">
    <property type="protein sequence ID" value="CAF2018580.1"/>
    <property type="molecule type" value="Genomic_DNA"/>
</dbReference>
<organism evidence="10 12">
    <name type="scientific">Rotaria magnacalcarata</name>
    <dbReference type="NCBI Taxonomy" id="392030"/>
    <lineage>
        <taxon>Eukaryota</taxon>
        <taxon>Metazoa</taxon>
        <taxon>Spiralia</taxon>
        <taxon>Gnathifera</taxon>
        <taxon>Rotifera</taxon>
        <taxon>Eurotatoria</taxon>
        <taxon>Bdelloidea</taxon>
        <taxon>Philodinida</taxon>
        <taxon>Philodinidae</taxon>
        <taxon>Rotaria</taxon>
    </lineage>
</organism>
<sequence>MVYFKAPTTNKDKWNVNGIIDKDLLESLTSHDKDVDVPPEYVEPNKPLQPELTQDEKQKLKELIHRIGELQKELDHQKDYEKHLKDLEKKITTQTKYVTKPPEAMQTYLLGKYELITEHLNDQQTLPDYYVYKIPRLFFYEQESQYNASLIGLPTHHHEFELVLQRISYLSHETEYVKYMYKREVAETVQSVIKIIIKPEKPLQSSQTWQHYTNCFMQILKDKKQQHIEHFDEYITNKSKLLTDQVITDTNFKPRPELEKNVVHYKKSNLFTDEMEKIKYEAFVEFIKQQIFPSQQQVDKELSKESIKVLNDFIKKKKEELRTERIYEGLNAKHFQLISKLLQRITLYYHCFQLQLPLFESAPDLLKKIDENTVIAISTSTGSGKSTLLPALLIAEGYDRVLVTQPRRLPCTSICDRVNSTMTSNEDSERIAGWAVSGDERDIKSPILYLTDGLLKEQLLHDEDLITDQTKLNKSIVFFLDEIHERSINIDLCLALLVRLLTKKPYLQSKMKLVISSATLDSSVPALFLQKIKMLKFGEFKMPKLGTLYPVKKHKRPNDNLITLVQELNKKRQRNEQILCFVSSTAEALRGPRLLQEVSSGAIIAYSLIQSQSATEQQMNIEHGSIFFSTTVAETSLTFPSLRYVLDTGMVKIPKYDLKMKQTVLEKVRVAESTIKQRLGRLGRTQPGDYYALYDFKVDEKKFPTAQICQSELTTIELSLRKSPAQEDLNKIKKFLPDEPPQAAIDMALAKLRRVGVVSPAPDESFTKDGDGIAKLPDLGSVEMSKAVFSALTRYKCGRDLIAIASVLGVLNTSDVLSTLPKRYKSTDGDFMTLLNVMNEVLEAEKSMGPRQFKLQQFCQQKGLEKAYQTLNQACRRYKTLEKSFSISKDYRNQAQIQSGKWESIAKALLEGYSDNVFVSLKELQLRKHQYTCYQSSEPDVEVAVLDSHSTLNRSINSAPVSLIVTRDILRTSSVRAKAILSFVGEIKPSWIQYEVERKIKLNDTEQEKLNTENILSTAKRIFPDAHVELNHNVLSINGSSGSVLKFELFVLQKLVEDMVFSLSSHAPPNSEAHETFQRNTQGILKMLHIFNPMKWRWENEAQVKINVEQSPTDQLKITVSGRNSNNRLVREEFLELSVWLRNCVVIRTPNSGLPPRLLIPQVRHRYLDIEERISHVTDSKRTTIDLWNGLEGPKATRETRMEVVAWFAVCQFGCKLEGGFVRDWIVGHYIQRPEGQHADPSTWISRTPNAAGVQVPILNNAVTPADLDCHLSAFKYFDIDKFLDAMHKYQIECEVTREQWRYILLFDEHAKTGPFMMDLIEPHVALTHDRVDFDVNNLSLEKDYTKELGMRVDIENVPYSIELETIVDRIRRKELKILRPSDDLLEQRLNKMVNVRHWSVKNPSVYVIPKPPNKYLVALAPIPPSSDLYKDLVKRLQVIPNIQIIKMEIIRNPGTEDLYFGMKKLIQKQLKGGNVNEKELFHGTTGKGIDGIRDYGYDNRYYGANTAKGDWGHGTYFSTNPGSHSHLHTAPNDQDQSRVLYYNKVLLGRIYEMNKLDRELQSAPVNFHSVHGTHPGRPDDDEYVIYWYGQALPYIKIIYKA</sequence>
<dbReference type="GO" id="GO:0005524">
    <property type="term" value="F:ATP binding"/>
    <property type="evidence" value="ECO:0007669"/>
    <property type="project" value="UniProtKB-KW"/>
</dbReference>
<dbReference type="SMART" id="SM00487">
    <property type="entry name" value="DEXDc"/>
    <property type="match status" value="1"/>
</dbReference>
<dbReference type="InterPro" id="IPR014001">
    <property type="entry name" value="Helicase_ATP-bd"/>
</dbReference>
<dbReference type="Proteomes" id="UP000663824">
    <property type="component" value="Unassembled WGS sequence"/>
</dbReference>
<dbReference type="SUPFAM" id="SSF56399">
    <property type="entry name" value="ADP-ribosylation"/>
    <property type="match status" value="1"/>
</dbReference>
<dbReference type="GO" id="GO:0004386">
    <property type="term" value="F:helicase activity"/>
    <property type="evidence" value="ECO:0007669"/>
    <property type="project" value="UniProtKB-KW"/>
</dbReference>
<accession>A0A816MVE0</accession>
<dbReference type="EC" id="2.4.2.-" evidence="5"/>
<keyword evidence="2" id="KW-0378">Hydrolase</keyword>
<feature type="domain" description="Helicase C-terminal" evidence="9">
    <location>
        <begin position="560"/>
        <end position="724"/>
    </location>
</feature>
<evidence type="ECO:0000313" key="10">
    <source>
        <dbReference type="EMBL" id="CAF2018580.1"/>
    </source>
</evidence>
<keyword evidence="3" id="KW-0347">Helicase</keyword>
<dbReference type="InterPro" id="IPR027417">
    <property type="entry name" value="P-loop_NTPase"/>
</dbReference>
<comment type="caution">
    <text evidence="10">The sequence shown here is derived from an EMBL/GenBank/DDBJ whole genome shotgun (WGS) entry which is preliminary data.</text>
</comment>
<feature type="coiled-coil region" evidence="6">
    <location>
        <begin position="53"/>
        <end position="90"/>
    </location>
</feature>
<evidence type="ECO:0000256" key="2">
    <source>
        <dbReference type="ARBA" id="ARBA00022801"/>
    </source>
</evidence>
<dbReference type="GO" id="GO:0016787">
    <property type="term" value="F:hydrolase activity"/>
    <property type="evidence" value="ECO:0007669"/>
    <property type="project" value="UniProtKB-KW"/>
</dbReference>
<dbReference type="GO" id="GO:0003723">
    <property type="term" value="F:RNA binding"/>
    <property type="evidence" value="ECO:0007669"/>
    <property type="project" value="TreeGrafter"/>
</dbReference>
<evidence type="ECO:0000259" key="8">
    <source>
        <dbReference type="PROSITE" id="PS51192"/>
    </source>
</evidence>
<keyword evidence="5" id="KW-0520">NAD</keyword>
<dbReference type="SUPFAM" id="SSF52540">
    <property type="entry name" value="P-loop containing nucleoside triphosphate hydrolases"/>
    <property type="match status" value="1"/>
</dbReference>
<evidence type="ECO:0000259" key="7">
    <source>
        <dbReference type="PROSITE" id="PS51059"/>
    </source>
</evidence>
<dbReference type="Gene3D" id="3.40.50.300">
    <property type="entry name" value="P-loop containing nucleotide triphosphate hydrolases"/>
    <property type="match status" value="2"/>
</dbReference>
<dbReference type="PROSITE" id="PS51059">
    <property type="entry name" value="PARP_CATALYTIC"/>
    <property type="match status" value="1"/>
</dbReference>
<protein>
    <recommendedName>
        <fullName evidence="5">Poly [ADP-ribose] polymerase</fullName>
        <shortName evidence="5">PARP</shortName>
        <ecNumber evidence="5">2.4.2.-</ecNumber>
    </recommendedName>
</protein>
<evidence type="ECO:0000256" key="5">
    <source>
        <dbReference type="RuleBase" id="RU362114"/>
    </source>
</evidence>
<dbReference type="Pfam" id="PF00271">
    <property type="entry name" value="Helicase_C"/>
    <property type="match status" value="1"/>
</dbReference>
<dbReference type="Pfam" id="PF00644">
    <property type="entry name" value="PARP"/>
    <property type="match status" value="1"/>
</dbReference>
<feature type="domain" description="PARP catalytic" evidence="7">
    <location>
        <begin position="1403"/>
        <end position="1602"/>
    </location>
</feature>
<proteinExistence type="predicted"/>
<dbReference type="PROSITE" id="PS51194">
    <property type="entry name" value="HELICASE_CTER"/>
    <property type="match status" value="1"/>
</dbReference>
<evidence type="ECO:0000259" key="9">
    <source>
        <dbReference type="PROSITE" id="PS51194"/>
    </source>
</evidence>
<dbReference type="InterPro" id="IPR012317">
    <property type="entry name" value="Poly(ADP-ribose)pol_cat_dom"/>
</dbReference>
<keyword evidence="1" id="KW-0547">Nucleotide-binding</keyword>
<dbReference type="EMBL" id="CAJOBI010001117">
    <property type="protein sequence ID" value="CAF3864122.1"/>
    <property type="molecule type" value="Genomic_DNA"/>
</dbReference>
<gene>
    <name evidence="10" type="ORF">MBJ925_LOCUS9133</name>
    <name evidence="11" type="ORF">SMN809_LOCUS4709</name>
</gene>
<keyword evidence="6" id="KW-0175">Coiled coil</keyword>
<evidence type="ECO:0000313" key="12">
    <source>
        <dbReference type="Proteomes" id="UP000663824"/>
    </source>
</evidence>
<feature type="domain" description="Helicase ATP-binding" evidence="8">
    <location>
        <begin position="366"/>
        <end position="538"/>
    </location>
</feature>
<evidence type="ECO:0000256" key="4">
    <source>
        <dbReference type="ARBA" id="ARBA00022840"/>
    </source>
</evidence>
<evidence type="ECO:0000256" key="6">
    <source>
        <dbReference type="SAM" id="Coils"/>
    </source>
</evidence>
<dbReference type="CDD" id="cd17917">
    <property type="entry name" value="DEXHc_RHA-like"/>
    <property type="match status" value="1"/>
</dbReference>
<dbReference type="PROSITE" id="PS51192">
    <property type="entry name" value="HELICASE_ATP_BIND_1"/>
    <property type="match status" value="1"/>
</dbReference>
<dbReference type="InterPro" id="IPR001650">
    <property type="entry name" value="Helicase_C-like"/>
</dbReference>
<evidence type="ECO:0000313" key="11">
    <source>
        <dbReference type="EMBL" id="CAF3864122.1"/>
    </source>
</evidence>
<dbReference type="GO" id="GO:0003950">
    <property type="term" value="F:NAD+ poly-ADP-ribosyltransferase activity"/>
    <property type="evidence" value="ECO:0007669"/>
    <property type="project" value="UniProtKB-UniRule"/>
</dbReference>
<dbReference type="PANTHER" id="PTHR18934">
    <property type="entry name" value="ATP-DEPENDENT RNA HELICASE"/>
    <property type="match status" value="1"/>
</dbReference>
<reference evidence="10" key="1">
    <citation type="submission" date="2021-02" db="EMBL/GenBank/DDBJ databases">
        <authorList>
            <person name="Nowell W R."/>
        </authorList>
    </citation>
    <scope>NUCLEOTIDE SEQUENCE</scope>
</reference>
<dbReference type="Gene3D" id="3.90.228.10">
    <property type="match status" value="1"/>
</dbReference>
<name>A0A816MVE0_9BILA</name>
<dbReference type="Proteomes" id="UP000676336">
    <property type="component" value="Unassembled WGS sequence"/>
</dbReference>
<keyword evidence="4" id="KW-0067">ATP-binding</keyword>
<keyword evidence="5" id="KW-0328">Glycosyltransferase</keyword>